<evidence type="ECO:0000313" key="6">
    <source>
        <dbReference type="EMBL" id="KAK0393959.1"/>
    </source>
</evidence>
<dbReference type="GO" id="GO:0016020">
    <property type="term" value="C:membrane"/>
    <property type="evidence" value="ECO:0007669"/>
    <property type="project" value="UniProtKB-SubCell"/>
</dbReference>
<sequence length="251" mass="28925">MKALVLLLAFASLSMMEAKKYLDDKNTPKTLADIDQYIGYDKEGRPFVECITGGPHVPDEITRCSLSKEDVLLNKGLSCFTVWQTKREYRGCWIQDMRNLRECKKERCSTSPDSKIGVHFCCCYGHLCNTLCTISTGAVRYRYDEKHFNIDRTSLCASNLKSFLDMLCLTVEVPIFPLSCFKHQNHLSASDSLQAMVREECCNELCTVRHVRKIACCDQRTWHCDHQCFSKFEKMGWRVADSEEKGSEEFF</sequence>
<reference evidence="6" key="1">
    <citation type="submission" date="2023-06" db="EMBL/GenBank/DDBJ databases">
        <title>Genomic analysis of the entomopathogenic nematode Steinernema hermaphroditum.</title>
        <authorList>
            <person name="Schwarz E.M."/>
            <person name="Heppert J.K."/>
            <person name="Baniya A."/>
            <person name="Schwartz H.T."/>
            <person name="Tan C.-H."/>
            <person name="Antoshechkin I."/>
            <person name="Sternberg P.W."/>
            <person name="Goodrich-Blair H."/>
            <person name="Dillman A.R."/>
        </authorList>
    </citation>
    <scope>NUCLEOTIDE SEQUENCE</scope>
    <source>
        <strain evidence="6">PS9179</strain>
        <tissue evidence="6">Whole animal</tissue>
    </source>
</reference>
<evidence type="ECO:0000256" key="3">
    <source>
        <dbReference type="ARBA" id="ARBA00023136"/>
    </source>
</evidence>
<proteinExistence type="predicted"/>
<feature type="signal peptide" evidence="4">
    <location>
        <begin position="1"/>
        <end position="18"/>
    </location>
</feature>
<keyword evidence="2 4" id="KW-0732">Signal</keyword>
<dbReference type="Proteomes" id="UP001175271">
    <property type="component" value="Unassembled WGS sequence"/>
</dbReference>
<evidence type="ECO:0000313" key="7">
    <source>
        <dbReference type="Proteomes" id="UP001175271"/>
    </source>
</evidence>
<dbReference type="InterPro" id="IPR045860">
    <property type="entry name" value="Snake_toxin-like_sf"/>
</dbReference>
<accession>A0AA39GVJ2</accession>
<keyword evidence="7" id="KW-1185">Reference proteome</keyword>
<evidence type="ECO:0000259" key="5">
    <source>
        <dbReference type="Pfam" id="PF01064"/>
    </source>
</evidence>
<organism evidence="6 7">
    <name type="scientific">Steinernema hermaphroditum</name>
    <dbReference type="NCBI Taxonomy" id="289476"/>
    <lineage>
        <taxon>Eukaryota</taxon>
        <taxon>Metazoa</taxon>
        <taxon>Ecdysozoa</taxon>
        <taxon>Nematoda</taxon>
        <taxon>Chromadorea</taxon>
        <taxon>Rhabditida</taxon>
        <taxon>Tylenchina</taxon>
        <taxon>Panagrolaimomorpha</taxon>
        <taxon>Strongyloidoidea</taxon>
        <taxon>Steinernematidae</taxon>
        <taxon>Steinernema</taxon>
    </lineage>
</organism>
<comment type="caution">
    <text evidence="6">The sequence shown here is derived from an EMBL/GenBank/DDBJ whole genome shotgun (WGS) entry which is preliminary data.</text>
</comment>
<dbReference type="Gene3D" id="2.10.60.10">
    <property type="entry name" value="CD59"/>
    <property type="match status" value="1"/>
</dbReference>
<dbReference type="GO" id="GO:0004675">
    <property type="term" value="F:transmembrane receptor protein serine/threonine kinase activity"/>
    <property type="evidence" value="ECO:0007669"/>
    <property type="project" value="InterPro"/>
</dbReference>
<feature type="domain" description="Activin types I and II receptor" evidence="5">
    <location>
        <begin position="62"/>
        <end position="130"/>
    </location>
</feature>
<dbReference type="SUPFAM" id="SSF57302">
    <property type="entry name" value="Snake toxin-like"/>
    <property type="match status" value="1"/>
</dbReference>
<keyword evidence="3" id="KW-0472">Membrane</keyword>
<name>A0AA39GVJ2_9BILA</name>
<dbReference type="Pfam" id="PF01064">
    <property type="entry name" value="Activin_recp"/>
    <property type="match status" value="1"/>
</dbReference>
<gene>
    <name evidence="6" type="ORF">QR680_000491</name>
</gene>
<feature type="chain" id="PRO_5041287614" description="Activin types I and II receptor domain-containing protein" evidence="4">
    <location>
        <begin position="19"/>
        <end position="251"/>
    </location>
</feature>
<evidence type="ECO:0000256" key="4">
    <source>
        <dbReference type="SAM" id="SignalP"/>
    </source>
</evidence>
<dbReference type="EMBL" id="JAUCMV010000005">
    <property type="protein sequence ID" value="KAK0393959.1"/>
    <property type="molecule type" value="Genomic_DNA"/>
</dbReference>
<evidence type="ECO:0000256" key="2">
    <source>
        <dbReference type="ARBA" id="ARBA00022729"/>
    </source>
</evidence>
<comment type="subcellular location">
    <subcellularLocation>
        <location evidence="1">Membrane</location>
    </subcellularLocation>
</comment>
<dbReference type="AlphaFoldDB" id="A0AA39GVJ2"/>
<protein>
    <recommendedName>
        <fullName evidence="5">Activin types I and II receptor domain-containing protein</fullName>
    </recommendedName>
</protein>
<evidence type="ECO:0000256" key="1">
    <source>
        <dbReference type="ARBA" id="ARBA00004370"/>
    </source>
</evidence>
<dbReference type="InterPro" id="IPR000472">
    <property type="entry name" value="Activin_recp"/>
</dbReference>